<feature type="region of interest" description="Disordered" evidence="1">
    <location>
        <begin position="25"/>
        <end position="59"/>
    </location>
</feature>
<organism evidence="3 4">
    <name type="scientific">Pelagerythrobacter marinus</name>
    <dbReference type="NCBI Taxonomy" id="538382"/>
    <lineage>
        <taxon>Bacteria</taxon>
        <taxon>Pseudomonadati</taxon>
        <taxon>Pseudomonadota</taxon>
        <taxon>Alphaproteobacteria</taxon>
        <taxon>Sphingomonadales</taxon>
        <taxon>Erythrobacteraceae</taxon>
        <taxon>Pelagerythrobacter</taxon>
    </lineage>
</organism>
<accession>A0ABW9UXE7</accession>
<feature type="compositionally biased region" description="Low complexity" evidence="1">
    <location>
        <begin position="269"/>
        <end position="285"/>
    </location>
</feature>
<sequence>MFGLTTGRIQLLAIAGGMAMLAGCATPPPPPPPPPPPVKVVPPRPTPPDGATASMAIPPVGPDGVRRTVNYGLSTAQTIWNVRSALNVAALNCLEPEHAEILPAYKSLLERGEKALARTNRNLLAQYRESYGSEGRAAYDRYMTQVYNYFALPPALDEFCDVSQQVARESLLVAPDEIDSFALRSLPVLEAVFEDFFSSYEQYRTAVASWDAEYGPPQPAATLVSGPGAADTGTAATGSIGTASIGAGVASADGTAQAAGGTDAATVQAIPTFDPSPSQVAQPAAPTVPAPGQPGAVQQAAIPPAGEAVQAVSQPVVQGEANVAAQPGFGADLTGTVAEEPAETPTIVLTPEPEGADDDAEDKAGDRANDSAGGTGA</sequence>
<dbReference type="Proteomes" id="UP000444401">
    <property type="component" value="Unassembled WGS sequence"/>
</dbReference>
<proteinExistence type="predicted"/>
<gene>
    <name evidence="3" type="ORF">GRI72_09905</name>
</gene>
<evidence type="ECO:0000313" key="3">
    <source>
        <dbReference type="EMBL" id="MXO69138.1"/>
    </source>
</evidence>
<evidence type="ECO:0000256" key="1">
    <source>
        <dbReference type="SAM" id="MobiDB-lite"/>
    </source>
</evidence>
<reference evidence="3 4" key="1">
    <citation type="submission" date="2019-12" db="EMBL/GenBank/DDBJ databases">
        <title>Genomic-based taxomic classification of the family Erythrobacteraceae.</title>
        <authorList>
            <person name="Xu L."/>
        </authorList>
    </citation>
    <scope>NUCLEOTIDE SEQUENCE [LARGE SCALE GENOMIC DNA]</scope>
    <source>
        <strain evidence="3 4">H32</strain>
    </source>
</reference>
<name>A0ABW9UXE7_9SPHN</name>
<comment type="caution">
    <text evidence="3">The sequence shown here is derived from an EMBL/GenBank/DDBJ whole genome shotgun (WGS) entry which is preliminary data.</text>
</comment>
<evidence type="ECO:0000256" key="2">
    <source>
        <dbReference type="SAM" id="SignalP"/>
    </source>
</evidence>
<dbReference type="EMBL" id="WTYO01000004">
    <property type="protein sequence ID" value="MXO69138.1"/>
    <property type="molecule type" value="Genomic_DNA"/>
</dbReference>
<evidence type="ECO:0008006" key="5">
    <source>
        <dbReference type="Google" id="ProtNLM"/>
    </source>
</evidence>
<protein>
    <recommendedName>
        <fullName evidence="5">Lipoprotein</fullName>
    </recommendedName>
</protein>
<keyword evidence="4" id="KW-1185">Reference proteome</keyword>
<feature type="region of interest" description="Disordered" evidence="1">
    <location>
        <begin position="269"/>
        <end position="301"/>
    </location>
</feature>
<feature type="region of interest" description="Disordered" evidence="1">
    <location>
        <begin position="328"/>
        <end position="377"/>
    </location>
</feature>
<feature type="chain" id="PRO_5045813734" description="Lipoprotein" evidence="2">
    <location>
        <begin position="26"/>
        <end position="377"/>
    </location>
</feature>
<evidence type="ECO:0000313" key="4">
    <source>
        <dbReference type="Proteomes" id="UP000444401"/>
    </source>
</evidence>
<keyword evidence="2" id="KW-0732">Signal</keyword>
<feature type="compositionally biased region" description="Pro residues" evidence="1">
    <location>
        <begin position="26"/>
        <end position="48"/>
    </location>
</feature>
<feature type="signal peptide" evidence="2">
    <location>
        <begin position="1"/>
        <end position="25"/>
    </location>
</feature>
<dbReference type="RefSeq" id="WP_160733764.1">
    <property type="nucleotide sequence ID" value="NZ_WTYO01000004.1"/>
</dbReference>